<dbReference type="Proteomes" id="UP001221142">
    <property type="component" value="Unassembled WGS sequence"/>
</dbReference>
<reference evidence="2" key="1">
    <citation type="submission" date="2023-03" db="EMBL/GenBank/DDBJ databases">
        <title>Massive genome expansion in bonnet fungi (Mycena s.s.) driven by repeated elements and novel gene families across ecological guilds.</title>
        <authorList>
            <consortium name="Lawrence Berkeley National Laboratory"/>
            <person name="Harder C.B."/>
            <person name="Miyauchi S."/>
            <person name="Viragh M."/>
            <person name="Kuo A."/>
            <person name="Thoen E."/>
            <person name="Andreopoulos B."/>
            <person name="Lu D."/>
            <person name="Skrede I."/>
            <person name="Drula E."/>
            <person name="Henrissat B."/>
            <person name="Morin E."/>
            <person name="Kohler A."/>
            <person name="Barry K."/>
            <person name="LaButti K."/>
            <person name="Morin E."/>
            <person name="Salamov A."/>
            <person name="Lipzen A."/>
            <person name="Mereny Z."/>
            <person name="Hegedus B."/>
            <person name="Baldrian P."/>
            <person name="Stursova M."/>
            <person name="Weitz H."/>
            <person name="Taylor A."/>
            <person name="Grigoriev I.V."/>
            <person name="Nagy L.G."/>
            <person name="Martin F."/>
            <person name="Kauserud H."/>
        </authorList>
    </citation>
    <scope>NUCLEOTIDE SEQUENCE</scope>
    <source>
        <strain evidence="2">9284</strain>
    </source>
</reference>
<keyword evidence="3" id="KW-1185">Reference proteome</keyword>
<gene>
    <name evidence="2" type="ORF">FB45DRAFT_1031773</name>
</gene>
<dbReference type="AlphaFoldDB" id="A0AAD7BIL1"/>
<feature type="chain" id="PRO_5041947173" evidence="1">
    <location>
        <begin position="18"/>
        <end position="79"/>
    </location>
</feature>
<proteinExistence type="predicted"/>
<organism evidence="2 3">
    <name type="scientific">Roridomyces roridus</name>
    <dbReference type="NCBI Taxonomy" id="1738132"/>
    <lineage>
        <taxon>Eukaryota</taxon>
        <taxon>Fungi</taxon>
        <taxon>Dikarya</taxon>
        <taxon>Basidiomycota</taxon>
        <taxon>Agaricomycotina</taxon>
        <taxon>Agaricomycetes</taxon>
        <taxon>Agaricomycetidae</taxon>
        <taxon>Agaricales</taxon>
        <taxon>Marasmiineae</taxon>
        <taxon>Mycenaceae</taxon>
        <taxon>Roridomyces</taxon>
    </lineage>
</organism>
<comment type="caution">
    <text evidence="2">The sequence shown here is derived from an EMBL/GenBank/DDBJ whole genome shotgun (WGS) entry which is preliminary data.</text>
</comment>
<evidence type="ECO:0000313" key="2">
    <source>
        <dbReference type="EMBL" id="KAJ7622073.1"/>
    </source>
</evidence>
<keyword evidence="1" id="KW-0732">Signal</keyword>
<protein>
    <submittedName>
        <fullName evidence="2">Uncharacterized protein</fullName>
    </submittedName>
</protein>
<evidence type="ECO:0000256" key="1">
    <source>
        <dbReference type="SAM" id="SignalP"/>
    </source>
</evidence>
<sequence length="79" mass="8285">MQVFALFLAAFIASTAANPFVKKRESCPLGPTLKCAGGPHQNLHCVADTTWECLMDGAAPAIESDPTCAADCVCDLCPQ</sequence>
<name>A0AAD7BIL1_9AGAR</name>
<accession>A0AAD7BIL1</accession>
<dbReference type="EMBL" id="JARKIF010000015">
    <property type="protein sequence ID" value="KAJ7622073.1"/>
    <property type="molecule type" value="Genomic_DNA"/>
</dbReference>
<feature type="signal peptide" evidence="1">
    <location>
        <begin position="1"/>
        <end position="17"/>
    </location>
</feature>
<evidence type="ECO:0000313" key="3">
    <source>
        <dbReference type="Proteomes" id="UP001221142"/>
    </source>
</evidence>